<feature type="region of interest" description="Disordered" evidence="1">
    <location>
        <begin position="106"/>
        <end position="145"/>
    </location>
</feature>
<dbReference type="GO" id="GO:0005886">
    <property type="term" value="C:plasma membrane"/>
    <property type="evidence" value="ECO:0007669"/>
    <property type="project" value="InterPro"/>
</dbReference>
<sequence>MQHLHDDALTLLALGEEASDEEFAHLDLCPRCRADLGSFQRVVAAARLAGAADNGSADGGAAANGDGAAPVPESSDRGEPATTHQAPDSSVWENIHRELELDEHLRPDPLATPVSSSPSPPTDLPSSKPGAPAGSSAPVASLSAARQRRRRGPWLAAAAAAVVVGAAGTWGALRAVDPVPGPEVIASVDLSPLASYSDTGSAVVDRLPNGQRELVVTSSSNAAQGYREVWLLAPDAGSMVSLGTMDGTEGHFVLPEDLDLSQYPVVDISDEPYDGDPAHSGDSILRGKLDL</sequence>
<dbReference type="Pfam" id="PF10099">
    <property type="entry name" value="RskA_C"/>
    <property type="match status" value="1"/>
</dbReference>
<comment type="caution">
    <text evidence="3">The sequence shown here is derived from an EMBL/GenBank/DDBJ whole genome shotgun (WGS) entry which is preliminary data.</text>
</comment>
<organism evidence="3 4">
    <name type="scientific">Arthrobacter gengyunqii</name>
    <dbReference type="NCBI Taxonomy" id="2886940"/>
    <lineage>
        <taxon>Bacteria</taxon>
        <taxon>Bacillati</taxon>
        <taxon>Actinomycetota</taxon>
        <taxon>Actinomycetes</taxon>
        <taxon>Micrococcales</taxon>
        <taxon>Micrococcaceae</taxon>
        <taxon>Arthrobacter</taxon>
    </lineage>
</organism>
<gene>
    <name evidence="3" type="ORF">LJ751_11675</name>
</gene>
<evidence type="ECO:0000313" key="4">
    <source>
        <dbReference type="Proteomes" id="UP001139264"/>
    </source>
</evidence>
<evidence type="ECO:0000313" key="3">
    <source>
        <dbReference type="EMBL" id="MCC3270008.1"/>
    </source>
</evidence>
<dbReference type="AlphaFoldDB" id="A0A9X1M243"/>
<dbReference type="RefSeq" id="WP_227908301.1">
    <property type="nucleotide sequence ID" value="NZ_CP095461.1"/>
</dbReference>
<dbReference type="EMBL" id="JAJFZP010000009">
    <property type="protein sequence ID" value="MCC3270008.1"/>
    <property type="molecule type" value="Genomic_DNA"/>
</dbReference>
<feature type="compositionally biased region" description="Low complexity" evidence="1">
    <location>
        <begin position="124"/>
        <end position="145"/>
    </location>
</feature>
<dbReference type="InterPro" id="IPR018764">
    <property type="entry name" value="RskA_C"/>
</dbReference>
<evidence type="ECO:0000256" key="1">
    <source>
        <dbReference type="SAM" id="MobiDB-lite"/>
    </source>
</evidence>
<reference evidence="3" key="1">
    <citation type="submission" date="2021-10" db="EMBL/GenBank/DDBJ databases">
        <title>Novel species in genus Arthrobacter.</title>
        <authorList>
            <person name="Liu Y."/>
        </authorList>
    </citation>
    <scope>NUCLEOTIDE SEQUENCE</scope>
    <source>
        <strain evidence="3">Zg-Y809</strain>
    </source>
</reference>
<feature type="compositionally biased region" description="Low complexity" evidence="1">
    <location>
        <begin position="52"/>
        <end position="69"/>
    </location>
</feature>
<proteinExistence type="predicted"/>
<dbReference type="Proteomes" id="UP001139264">
    <property type="component" value="Unassembled WGS sequence"/>
</dbReference>
<feature type="domain" description="Anti-sigma K factor RskA C-terminal" evidence="2">
    <location>
        <begin position="155"/>
        <end position="281"/>
    </location>
</feature>
<feature type="compositionally biased region" description="Polar residues" evidence="1">
    <location>
        <begin position="82"/>
        <end position="92"/>
    </location>
</feature>
<evidence type="ECO:0000259" key="2">
    <source>
        <dbReference type="Pfam" id="PF10099"/>
    </source>
</evidence>
<name>A0A9X1M243_9MICC</name>
<accession>A0A9X1M243</accession>
<feature type="region of interest" description="Disordered" evidence="1">
    <location>
        <begin position="52"/>
        <end position="92"/>
    </location>
</feature>
<protein>
    <submittedName>
        <fullName evidence="3">Anti-sigma factor</fullName>
    </submittedName>
</protein>
<feature type="region of interest" description="Disordered" evidence="1">
    <location>
        <begin position="269"/>
        <end position="291"/>
    </location>
</feature>